<proteinExistence type="predicted"/>
<accession>A0A0U3GNA9</accession>
<dbReference type="InterPro" id="IPR036390">
    <property type="entry name" value="WH_DNA-bd_sf"/>
</dbReference>
<evidence type="ECO:0000313" key="6">
    <source>
        <dbReference type="EMBL" id="ALU32539.1"/>
    </source>
</evidence>
<evidence type="ECO:0000256" key="3">
    <source>
        <dbReference type="ARBA" id="ARBA00023163"/>
    </source>
</evidence>
<dbReference type="Gene3D" id="1.10.10.10">
    <property type="entry name" value="Winged helix-like DNA-binding domain superfamily/Winged helix DNA-binding domain"/>
    <property type="match status" value="2"/>
</dbReference>
<evidence type="ECO:0000313" key="7">
    <source>
        <dbReference type="Proteomes" id="UP000060043"/>
    </source>
</evidence>
<name>A0A0U3GNA9_9CREN</name>
<dbReference type="InterPro" id="IPR000485">
    <property type="entry name" value="AsnC-type_HTH_dom"/>
</dbReference>
<reference evidence="7 8" key="1">
    <citation type="submission" date="2015-12" db="EMBL/GenBank/DDBJ databases">
        <title>A stable core within a dynamic pangenome in Sulfolobus acidocaldarius.</title>
        <authorList>
            <person name="Anderson R."/>
            <person name="Kouris A."/>
            <person name="Seward C."/>
            <person name="Campbell K."/>
            <person name="Whitaker R."/>
        </authorList>
    </citation>
    <scope>NUCLEOTIDE SEQUENCE [LARGE SCALE GENOMIC DNA]</scope>
    <source>
        <strain evidence="5 8">GG12-C01-09</strain>
        <strain evidence="6 7">NG05B_CO5_07</strain>
    </source>
</reference>
<dbReference type="InterPro" id="IPR050684">
    <property type="entry name" value="HTH-Siroheme_Decarb"/>
</dbReference>
<keyword evidence="1" id="KW-0805">Transcription regulation</keyword>
<dbReference type="PANTHER" id="PTHR43413">
    <property type="entry name" value="TRANSCRIPTIONAL REGULATOR, ASNC FAMILY"/>
    <property type="match status" value="1"/>
</dbReference>
<dbReference type="PaxDb" id="1435377-SUSAZ_09630"/>
<keyword evidence="2" id="KW-0238">DNA-binding</keyword>
<protein>
    <submittedName>
        <fullName evidence="5">AsnC family transcriptional regulator</fullName>
    </submittedName>
</protein>
<dbReference type="PRINTS" id="PR00033">
    <property type="entry name" value="HTHASNC"/>
</dbReference>
<dbReference type="InterPro" id="IPR019888">
    <property type="entry name" value="Tscrpt_reg_AsnC-like"/>
</dbReference>
<dbReference type="GeneID" id="14552630"/>
<dbReference type="OrthoDB" id="6995at2157"/>
<dbReference type="RefSeq" id="WP_011278910.1">
    <property type="nucleotide sequence ID" value="NZ_BHWZ01000006.1"/>
</dbReference>
<sequence>MDETDRLIIFNLLRDGRISQNKLAKIINLAPPSLNSRFRRLIDEGVIRGFKVFINPNLINKYFAYYAFPNLREAYSDKIFVKFNCLENFNVYGFQGESIEEIKETVDGISSELGKPIMEYIPPQTPIKPKKQYLLLIKTLVENPRAEISEIANKLNFKVSKVRRLISELKGFAVIPEVDLIKADSMLLAVFTKKLNDVITVTNRFSVITIPGALGGIDVSFVGSIRNAKAMIDNVRRIDPDAQVMLVYNYEIKNDTRNLEIE</sequence>
<evidence type="ECO:0000256" key="1">
    <source>
        <dbReference type="ARBA" id="ARBA00023015"/>
    </source>
</evidence>
<gene>
    <name evidence="5" type="ORF">ATY89_07515</name>
    <name evidence="6" type="ORF">ATZ20_10535</name>
</gene>
<dbReference type="OMA" id="YMEIRIN"/>
<dbReference type="STRING" id="1435377.SUSAZ_09630"/>
<dbReference type="Proteomes" id="UP000060043">
    <property type="component" value="Chromosome"/>
</dbReference>
<evidence type="ECO:0000259" key="4">
    <source>
        <dbReference type="PROSITE" id="PS50956"/>
    </source>
</evidence>
<feature type="domain" description="HTH asnC-type" evidence="4">
    <location>
        <begin position="1"/>
        <end position="62"/>
    </location>
</feature>
<keyword evidence="3" id="KW-0804">Transcription</keyword>
<dbReference type="Pfam" id="PF13412">
    <property type="entry name" value="HTH_24"/>
    <property type="match status" value="1"/>
</dbReference>
<dbReference type="EMBL" id="CP013694">
    <property type="protein sequence ID" value="ALU29800.1"/>
    <property type="molecule type" value="Genomic_DNA"/>
</dbReference>
<dbReference type="InterPro" id="IPR036388">
    <property type="entry name" value="WH-like_DNA-bd_sf"/>
</dbReference>
<dbReference type="Proteomes" id="UP000065473">
    <property type="component" value="Chromosome"/>
</dbReference>
<organism evidence="5 8">
    <name type="scientific">Sulfolobus acidocaldarius</name>
    <dbReference type="NCBI Taxonomy" id="2285"/>
    <lineage>
        <taxon>Archaea</taxon>
        <taxon>Thermoproteota</taxon>
        <taxon>Thermoprotei</taxon>
        <taxon>Sulfolobales</taxon>
        <taxon>Sulfolobaceae</taxon>
        <taxon>Sulfolobus</taxon>
    </lineage>
</organism>
<evidence type="ECO:0000313" key="5">
    <source>
        <dbReference type="EMBL" id="ALU29800.1"/>
    </source>
</evidence>
<dbReference type="SMART" id="SM00344">
    <property type="entry name" value="HTH_ASNC"/>
    <property type="match status" value="1"/>
</dbReference>
<dbReference type="InterPro" id="IPR011991">
    <property type="entry name" value="ArsR-like_HTH"/>
</dbReference>
<dbReference type="AlphaFoldDB" id="A0A0U3GNA9"/>
<dbReference type="SUPFAM" id="SSF46785">
    <property type="entry name" value="Winged helix' DNA-binding domain"/>
    <property type="match status" value="1"/>
</dbReference>
<dbReference type="CDD" id="cd00090">
    <property type="entry name" value="HTH_ARSR"/>
    <property type="match status" value="1"/>
</dbReference>
<evidence type="ECO:0000313" key="8">
    <source>
        <dbReference type="Proteomes" id="UP000065473"/>
    </source>
</evidence>
<dbReference type="EMBL" id="CP013695">
    <property type="protein sequence ID" value="ALU32539.1"/>
    <property type="molecule type" value="Genomic_DNA"/>
</dbReference>
<evidence type="ECO:0000256" key="2">
    <source>
        <dbReference type="ARBA" id="ARBA00023125"/>
    </source>
</evidence>
<dbReference type="GO" id="GO:0043565">
    <property type="term" value="F:sequence-specific DNA binding"/>
    <property type="evidence" value="ECO:0007669"/>
    <property type="project" value="InterPro"/>
</dbReference>
<dbReference type="PROSITE" id="PS50956">
    <property type="entry name" value="HTH_ASNC_2"/>
    <property type="match status" value="1"/>
</dbReference>
<dbReference type="PANTHER" id="PTHR43413:SF8">
    <property type="entry name" value="HTH-TYPE TRANSCRIPTIONAL REGULATOR PTR1"/>
    <property type="match status" value="1"/>
</dbReference>